<evidence type="ECO:0000313" key="4">
    <source>
        <dbReference type="Proteomes" id="UP000239997"/>
    </source>
</evidence>
<dbReference type="GO" id="GO:0016301">
    <property type="term" value="F:kinase activity"/>
    <property type="evidence" value="ECO:0007669"/>
    <property type="project" value="UniProtKB-KW"/>
</dbReference>
<gene>
    <name evidence="3" type="ORF">LY02_00986</name>
</gene>
<reference evidence="3 4" key="1">
    <citation type="submission" date="2018-03" db="EMBL/GenBank/DDBJ databases">
        <title>Genomic Encyclopedia of Archaeal and Bacterial Type Strains, Phase II (KMG-II): from individual species to whole genera.</title>
        <authorList>
            <person name="Goeker M."/>
        </authorList>
    </citation>
    <scope>NUCLEOTIDE SEQUENCE [LARGE SCALE GENOMIC DNA]</scope>
    <source>
        <strain evidence="3 4">DSM 22727</strain>
    </source>
</reference>
<feature type="transmembrane region" description="Helical" evidence="1">
    <location>
        <begin position="5"/>
        <end position="23"/>
    </location>
</feature>
<dbReference type="Gene3D" id="3.30.565.10">
    <property type="entry name" value="Histidine kinase-like ATPase, C-terminal domain"/>
    <property type="match status" value="1"/>
</dbReference>
<organism evidence="3 4">
    <name type="scientific">Nonlabens ulvanivorans</name>
    <name type="common">Persicivirga ulvanivorans</name>
    <dbReference type="NCBI Taxonomy" id="906888"/>
    <lineage>
        <taxon>Bacteria</taxon>
        <taxon>Pseudomonadati</taxon>
        <taxon>Bacteroidota</taxon>
        <taxon>Flavobacteriia</taxon>
        <taxon>Flavobacteriales</taxon>
        <taxon>Flavobacteriaceae</taxon>
        <taxon>Nonlabens</taxon>
    </lineage>
</organism>
<evidence type="ECO:0000259" key="2">
    <source>
        <dbReference type="Pfam" id="PF06580"/>
    </source>
</evidence>
<name>A0ABX5E4D8_NONUL</name>
<dbReference type="PANTHER" id="PTHR34220">
    <property type="entry name" value="SENSOR HISTIDINE KINASE YPDA"/>
    <property type="match status" value="1"/>
</dbReference>
<dbReference type="Proteomes" id="UP000239997">
    <property type="component" value="Unassembled WGS sequence"/>
</dbReference>
<proteinExistence type="predicted"/>
<accession>A0ABX5E4D8</accession>
<dbReference type="EMBL" id="PVNA01000002">
    <property type="protein sequence ID" value="PRX13957.1"/>
    <property type="molecule type" value="Genomic_DNA"/>
</dbReference>
<keyword evidence="3" id="KW-0418">Kinase</keyword>
<keyword evidence="3" id="KW-0808">Transferase</keyword>
<feature type="transmembrane region" description="Helical" evidence="1">
    <location>
        <begin position="113"/>
        <end position="137"/>
    </location>
</feature>
<feature type="domain" description="Signal transduction histidine kinase internal region" evidence="2">
    <location>
        <begin position="158"/>
        <end position="232"/>
    </location>
</feature>
<dbReference type="InterPro" id="IPR010559">
    <property type="entry name" value="Sig_transdc_His_kin_internal"/>
</dbReference>
<evidence type="ECO:0000256" key="1">
    <source>
        <dbReference type="SAM" id="Phobius"/>
    </source>
</evidence>
<dbReference type="InterPro" id="IPR050640">
    <property type="entry name" value="Bact_2-comp_sensor_kinase"/>
</dbReference>
<feature type="transmembrane region" description="Helical" evidence="1">
    <location>
        <begin position="72"/>
        <end position="93"/>
    </location>
</feature>
<sequence>MKLKILELLLYHFLFYILFYEFRTSMEIDNFELFKKWFELKGNLLRLSSFLVFSFYALGAYIVLYNYYKKSFLKVSIGLIMVSILVVSIRYFIEEIFYMKVFGFDNYYDAISPSLYVLGNLFYAALHISFGVVFFFIQSSKYHEMQTQRLLVENKRTELAFLRAQLNPHFLFNTLNNIYSLVYRKSNKALPALEKLTTILRYSLYESEFKIPLKKEIDIIDNYINLEQMRYDYPLNIDFKINGDLAGVLIPPFLLLPIVENAFKHGDMKCPLKIHIDIAEKKLNVKVINYIIEKQKDEVGGLGLKNIKKRLGLIYGNNCELVIHNDKSIFDVSLKLIF</sequence>
<evidence type="ECO:0000313" key="3">
    <source>
        <dbReference type="EMBL" id="PRX13957.1"/>
    </source>
</evidence>
<comment type="caution">
    <text evidence="3">The sequence shown here is derived from an EMBL/GenBank/DDBJ whole genome shotgun (WGS) entry which is preliminary data.</text>
</comment>
<dbReference type="InterPro" id="IPR036890">
    <property type="entry name" value="HATPase_C_sf"/>
</dbReference>
<dbReference type="PANTHER" id="PTHR34220:SF7">
    <property type="entry name" value="SENSOR HISTIDINE KINASE YPDA"/>
    <property type="match status" value="1"/>
</dbReference>
<keyword evidence="1" id="KW-0812">Transmembrane</keyword>
<keyword evidence="1" id="KW-1133">Transmembrane helix</keyword>
<keyword evidence="4" id="KW-1185">Reference proteome</keyword>
<dbReference type="Pfam" id="PF06580">
    <property type="entry name" value="His_kinase"/>
    <property type="match status" value="1"/>
</dbReference>
<feature type="transmembrane region" description="Helical" evidence="1">
    <location>
        <begin position="43"/>
        <end position="65"/>
    </location>
</feature>
<dbReference type="RefSeq" id="WP_081866525.1">
    <property type="nucleotide sequence ID" value="NZ_JPJI01000026.1"/>
</dbReference>
<protein>
    <submittedName>
        <fullName evidence="3">Histidine kinase</fullName>
    </submittedName>
</protein>
<keyword evidence="1" id="KW-0472">Membrane</keyword>